<dbReference type="Pfam" id="PF04257">
    <property type="entry name" value="Exonuc_V_gamma"/>
    <property type="match status" value="1"/>
</dbReference>
<accession>F0F1R7</accession>
<evidence type="ECO:0000256" key="10">
    <source>
        <dbReference type="HAMAP-Rule" id="MF_01486"/>
    </source>
</evidence>
<keyword evidence="9 10" id="KW-0234">DNA repair</keyword>
<dbReference type="STRING" id="888741.HMPREF9098_2052"/>
<dbReference type="HOGENOM" id="CLU_007513_0_0_4"/>
<comment type="caution">
    <text evidence="12">The sequence shown here is derived from an EMBL/GenBank/DDBJ whole genome shotgun (WGS) entry which is preliminary data.</text>
</comment>
<dbReference type="GO" id="GO:0003678">
    <property type="term" value="F:DNA helicase activity"/>
    <property type="evidence" value="ECO:0007669"/>
    <property type="project" value="UniProtKB-UniRule"/>
</dbReference>
<dbReference type="GO" id="GO:0008854">
    <property type="term" value="F:exodeoxyribonuclease V activity"/>
    <property type="evidence" value="ECO:0007669"/>
    <property type="project" value="InterPro"/>
</dbReference>
<dbReference type="PANTHER" id="PTHR30591:SF1">
    <property type="entry name" value="RECBCD ENZYME SUBUNIT RECC"/>
    <property type="match status" value="1"/>
</dbReference>
<keyword evidence="6 10" id="KW-0269">Exonuclease</keyword>
<dbReference type="Gene3D" id="3.40.50.10930">
    <property type="match status" value="1"/>
</dbReference>
<dbReference type="SUPFAM" id="SSF52980">
    <property type="entry name" value="Restriction endonuclease-like"/>
    <property type="match status" value="1"/>
</dbReference>
<keyword evidence="8 10" id="KW-0238">DNA-binding</keyword>
<dbReference type="EMBL" id="AEWV01000041">
    <property type="protein sequence ID" value="EGC16458.1"/>
    <property type="molecule type" value="Genomic_DNA"/>
</dbReference>
<dbReference type="AlphaFoldDB" id="F0F1R7"/>
<dbReference type="InterPro" id="IPR013986">
    <property type="entry name" value="DExx_box_DNA_helicase_dom_sf"/>
</dbReference>
<keyword evidence="2 10" id="KW-0547">Nucleotide-binding</keyword>
<sequence>MCRLLFPPNPIPDKHPAMLHLYQSNRLESLADMMLSVQNEHPLPNPLATEHIVVQSQGMRRYIHQFWARHLGIAANLQFRLPAGLAWQLMREAKPDVPEMSPFASEIMQWRLLQLLQSPEFMQDETFACVRGVLDDYLKKGGLSRYHLAGQIADVFDQYLVYRPDWIEAWSAGRRVAALDAHYQDEQSWQAVLWRELDRRSGDALHRVQLWHTLMDALAEGHIRSLPPRLFVFGLSTLAPMYMALFQQIALHRDVHIFALNPCALYWGDLLEPAQILQRSDEADLALQGHPLLSSWGKQGRDFFNALSEAEAHQEEQHQQFAPEPLSDSLLHSLQFHIQNLIQPDDACREGWRERHFAYVSKCAQHDDLIAQNIARQVQAASGDADAQLVAQLHADSSLQIHSAHSPLRELQILKDQIRLMLQQNPSWQPGDIAVLTPNIEPYAPFIEAVFGQYSDAPLPYSIADVKLSRKQPALDAIAQTLEVLGSRFEVEKVLALLDNPTILAQWQLTRDDLPLLTEAVAQLNIRWGSDETERAQYGDDHPLFTWQQGLNRLVLGWMQPAQQNLWHDTAAFDSHPDHLPVFARFVQFVQFLLDTKHEWQTPATIEQWCGRLRRLSQNLLAPADDADRQAYQQWESSLANWQAQADVAQFTEQIHADTACEHAQHFLHQSSEAGFLRGGITFCSMVPMRSLPFNAICLLGLNDGIFPRQTKAASFDLIAKLPQAGDRARRDDDRYLFLEAVLSARHVLYLSYIGRDIRTDAERAPSTLLGELVDCIASLTDLGSQYLMRRWVTHHPLQAFSPRYFQDESSLQLFSTRQDFADALNHPQAAYAPFANQAACTAEAHPVEQKDLLRFWRNPVRYWLKHHLNWQSPHFNDALPSSEPFLPDQPRRLDNAYLTARLQHQDFADTAARLKAQSLLPAGKIGELTAQDYAIRAAMLDSDLHSQALPHRFGTLHLGESSLHYQLQHNHAAGQIFFAHQFLAEHNQHGKLAAADKIELLLHHLIYCAATPDNAAEPRQSQYIGLNQTCSLPPIAQADAQEALKIWLTAYRIGQNTPLPYFARVNWAAATAYYSPNAKKQDAPPEQRWQDALGQAIEKYHGGFTGMAQEDYPEVKLVFGRQEDGTPPYLLPMFHTLTEQLFAPLAECLQAMKDV</sequence>
<feature type="domain" description="RecC C-terminal" evidence="11">
    <location>
        <begin position="846"/>
        <end position="1074"/>
    </location>
</feature>
<evidence type="ECO:0000256" key="3">
    <source>
        <dbReference type="ARBA" id="ARBA00022763"/>
    </source>
</evidence>
<evidence type="ECO:0000256" key="2">
    <source>
        <dbReference type="ARBA" id="ARBA00022741"/>
    </source>
</evidence>
<gene>
    <name evidence="10 12" type="primary">recC</name>
    <name evidence="12" type="ORF">HMPREF9098_2052</name>
</gene>
<keyword evidence="1 10" id="KW-0540">Nuclease</keyword>
<dbReference type="NCBIfam" id="TIGR01450">
    <property type="entry name" value="recC"/>
    <property type="match status" value="1"/>
</dbReference>
<dbReference type="Gene3D" id="1.10.10.160">
    <property type="match status" value="1"/>
</dbReference>
<comment type="similarity">
    <text evidence="10">Belongs to the RecC family.</text>
</comment>
<evidence type="ECO:0000256" key="9">
    <source>
        <dbReference type="ARBA" id="ARBA00023204"/>
    </source>
</evidence>
<dbReference type="SUPFAM" id="SSF52540">
    <property type="entry name" value="P-loop containing nucleoside triphosphate hydrolases"/>
    <property type="match status" value="2"/>
</dbReference>
<keyword evidence="7 10" id="KW-0067">ATP-binding</keyword>
<evidence type="ECO:0000313" key="13">
    <source>
        <dbReference type="Proteomes" id="UP000004088"/>
    </source>
</evidence>
<evidence type="ECO:0000259" key="11">
    <source>
        <dbReference type="Pfam" id="PF17946"/>
    </source>
</evidence>
<comment type="subunit">
    <text evidence="10">Heterotrimer of RecB, RecC and RecD. All subunits contribute to DNA-binding.</text>
</comment>
<keyword evidence="13" id="KW-1185">Reference proteome</keyword>
<proteinExistence type="inferred from homology"/>
<dbReference type="Proteomes" id="UP000004088">
    <property type="component" value="Unassembled WGS sequence"/>
</dbReference>
<evidence type="ECO:0000256" key="8">
    <source>
        <dbReference type="ARBA" id="ARBA00023125"/>
    </source>
</evidence>
<evidence type="ECO:0000256" key="6">
    <source>
        <dbReference type="ARBA" id="ARBA00022839"/>
    </source>
</evidence>
<evidence type="ECO:0000256" key="7">
    <source>
        <dbReference type="ARBA" id="ARBA00022840"/>
    </source>
</evidence>
<name>F0F1R7_9NEIS</name>
<evidence type="ECO:0000313" key="12">
    <source>
        <dbReference type="EMBL" id="EGC16458.1"/>
    </source>
</evidence>
<dbReference type="InterPro" id="IPR011335">
    <property type="entry name" value="Restrct_endonuc-II-like"/>
</dbReference>
<comment type="miscellaneous">
    <text evidence="10">In the RecBCD complex, RecB has a slow 3'-5' helicase, an exonuclease activity and loads RecA onto ssDNA, RecD has a fast 5'-3' helicase activity, while RecC stimulates the ATPase and processivity of the RecB helicase and contributes to recognition of the Chi site.</text>
</comment>
<reference evidence="12 13" key="1">
    <citation type="submission" date="2011-01" db="EMBL/GenBank/DDBJ databases">
        <authorList>
            <person name="Muzny D."/>
            <person name="Qin X."/>
            <person name="Deng J."/>
            <person name="Jiang H."/>
            <person name="Liu Y."/>
            <person name="Qu J."/>
            <person name="Song X.-Z."/>
            <person name="Zhang L."/>
            <person name="Thornton R."/>
            <person name="Coyle M."/>
            <person name="Francisco L."/>
            <person name="Jackson L."/>
            <person name="Javaid M."/>
            <person name="Korchina V."/>
            <person name="Kovar C."/>
            <person name="Mata R."/>
            <person name="Mathew T."/>
            <person name="Ngo R."/>
            <person name="Nguyen L."/>
            <person name="Nguyen N."/>
            <person name="Okwuonu G."/>
            <person name="Ongeri F."/>
            <person name="Pham C."/>
            <person name="Simmons D."/>
            <person name="Wilczek-Boney K."/>
            <person name="Hale W."/>
            <person name="Jakkamsetti A."/>
            <person name="Pham P."/>
            <person name="Ruth R."/>
            <person name="San Lucas F."/>
            <person name="Warren J."/>
            <person name="Zhang J."/>
            <person name="Zhao Z."/>
            <person name="Zhou C."/>
            <person name="Zhu D."/>
            <person name="Lee S."/>
            <person name="Bess C."/>
            <person name="Blankenburg K."/>
            <person name="Forbes L."/>
            <person name="Fu Q."/>
            <person name="Gubbala S."/>
            <person name="Hirani K."/>
            <person name="Jayaseelan J.C."/>
            <person name="Lara F."/>
            <person name="Munidasa M."/>
            <person name="Palculict T."/>
            <person name="Patil S."/>
            <person name="Pu L.-L."/>
            <person name="Saada N."/>
            <person name="Tang L."/>
            <person name="Weissenberger G."/>
            <person name="Zhu Y."/>
            <person name="Hemphill L."/>
            <person name="Shang Y."/>
            <person name="Youmans B."/>
            <person name="Ayvaz T."/>
            <person name="Ross M."/>
            <person name="Santibanez J."/>
            <person name="Aqrawi P."/>
            <person name="Gross S."/>
            <person name="Joshi V."/>
            <person name="Fowler G."/>
            <person name="Nazareth L."/>
            <person name="Reid J."/>
            <person name="Worley K."/>
            <person name="Petrosino J."/>
            <person name="Highlander S."/>
            <person name="Gibbs R."/>
        </authorList>
    </citation>
    <scope>NUCLEOTIDE SEQUENCE [LARGE SCALE GENOMIC DNA]</scope>
    <source>
        <strain evidence="12 13">ATCC 33394</strain>
    </source>
</reference>
<organism evidence="12 13">
    <name type="scientific">Kingella denitrificans ATCC 33394</name>
    <dbReference type="NCBI Taxonomy" id="888741"/>
    <lineage>
        <taxon>Bacteria</taxon>
        <taxon>Pseudomonadati</taxon>
        <taxon>Pseudomonadota</taxon>
        <taxon>Betaproteobacteria</taxon>
        <taxon>Neisseriales</taxon>
        <taxon>Neisseriaceae</taxon>
        <taxon>Kingella</taxon>
    </lineage>
</organism>
<dbReference type="Pfam" id="PF17946">
    <property type="entry name" value="RecC_C"/>
    <property type="match status" value="1"/>
</dbReference>
<keyword evidence="3 10" id="KW-0227">DNA damage</keyword>
<dbReference type="GO" id="GO:0000724">
    <property type="term" value="P:double-strand break repair via homologous recombination"/>
    <property type="evidence" value="ECO:0007669"/>
    <property type="project" value="UniProtKB-UniRule"/>
</dbReference>
<keyword evidence="5 10" id="KW-0347">Helicase</keyword>
<dbReference type="RefSeq" id="WP_003784133.1">
    <property type="nucleotide sequence ID" value="NZ_GL870929.1"/>
</dbReference>
<dbReference type="GO" id="GO:0009338">
    <property type="term" value="C:exodeoxyribonuclease V complex"/>
    <property type="evidence" value="ECO:0007669"/>
    <property type="project" value="InterPro"/>
</dbReference>
<comment type="function">
    <text evidence="10">A helicase/nuclease that prepares dsDNA breaks (DSB) for recombinational DNA repair. Binds to DSBs and unwinds DNA via a highly rapid and processive ATP-dependent bidirectional helicase activity. Unwinds dsDNA until it encounters a Chi (crossover hotspot instigator) sequence from the 3' direction. Cuts ssDNA a few nucleotides 3' to the Chi site. The properties and activities of the enzyme are changed at Chi. The Chi-altered holoenzyme produces a long 3'-ssDNA overhang and facilitates RecA-binding to the ssDNA for homologous DNA recombination and repair. Holoenzyme degrades any linearized DNA that is unable to undergo homologous recombination. In the holoenzyme this subunit recognizes the wild-type Chi sequence, and when added to isolated RecB increases its ATP-dependent helicase processivity.</text>
</comment>
<dbReference type="InterPro" id="IPR041500">
    <property type="entry name" value="RecC_C"/>
</dbReference>
<dbReference type="InterPro" id="IPR006697">
    <property type="entry name" value="RecC"/>
</dbReference>
<dbReference type="Gene3D" id="3.40.50.300">
    <property type="entry name" value="P-loop containing nucleotide triphosphate hydrolases"/>
    <property type="match status" value="2"/>
</dbReference>
<dbReference type="PANTHER" id="PTHR30591">
    <property type="entry name" value="RECBCD ENZYME SUBUNIT RECC"/>
    <property type="match status" value="1"/>
</dbReference>
<evidence type="ECO:0000256" key="1">
    <source>
        <dbReference type="ARBA" id="ARBA00022722"/>
    </source>
</evidence>
<dbReference type="InterPro" id="IPR027417">
    <property type="entry name" value="P-loop_NTPase"/>
</dbReference>
<dbReference type="HAMAP" id="MF_01486">
    <property type="entry name" value="RecC"/>
    <property type="match status" value="1"/>
</dbReference>
<evidence type="ECO:0000256" key="4">
    <source>
        <dbReference type="ARBA" id="ARBA00022801"/>
    </source>
</evidence>
<evidence type="ECO:0000256" key="5">
    <source>
        <dbReference type="ARBA" id="ARBA00022806"/>
    </source>
</evidence>
<dbReference type="GO" id="GO:0005524">
    <property type="term" value="F:ATP binding"/>
    <property type="evidence" value="ECO:0007669"/>
    <property type="project" value="UniProtKB-UniRule"/>
</dbReference>
<keyword evidence="4 10" id="KW-0378">Hydrolase</keyword>
<protein>
    <recommendedName>
        <fullName evidence="10">RecBCD enzyme subunit RecC</fullName>
    </recommendedName>
    <alternativeName>
        <fullName evidence="10">Exonuclease V subunit RecC</fullName>
        <shortName evidence="10">ExoV subunit RecC</shortName>
    </alternativeName>
    <alternativeName>
        <fullName evidence="10">Helicase/nuclease RecBCD subunit RecC</fullName>
    </alternativeName>
</protein>
<dbReference type="GO" id="GO:0003677">
    <property type="term" value="F:DNA binding"/>
    <property type="evidence" value="ECO:0007669"/>
    <property type="project" value="UniProtKB-UniRule"/>
</dbReference>
<dbReference type="PIRSF" id="PIRSF000980">
    <property type="entry name" value="RecC"/>
    <property type="match status" value="1"/>
</dbReference>